<comment type="caution">
    <text evidence="1">The sequence shown here is derived from an EMBL/GenBank/DDBJ whole genome shotgun (WGS) entry which is preliminary data.</text>
</comment>
<keyword evidence="2" id="KW-1185">Reference proteome</keyword>
<protein>
    <submittedName>
        <fullName evidence="1">Uncharacterized protein</fullName>
    </submittedName>
</protein>
<accession>A0ACB8ATK2</accession>
<dbReference type="EMBL" id="MU267592">
    <property type="protein sequence ID" value="KAH7916291.1"/>
    <property type="molecule type" value="Genomic_DNA"/>
</dbReference>
<dbReference type="Proteomes" id="UP000790377">
    <property type="component" value="Unassembled WGS sequence"/>
</dbReference>
<sequence length="611" mass="68945">MYENNGADGEQASLISVQSKKPSPDSLTKLVKRLRALINNLLPVEVDFKSINDPTSRVITPGVISAFTDAAGDFVDALPYCLLRARAEFRWDANRNPADHGENMGRAIACEVLARRIVHASSVDRVTAIMSTRYRHREPDGDISELTSALEIAIDTHCIIFLSSTEAQEVVDSLWNGELIQKNNEENDIQYVVYRKGPSTGFWGHLDPSRISVPRYQNIFRIILWFFFLVVYSQAVREPLERLDPNKSSLEGWEYVLYVMALAFCFEDVHRWYKLFRFATYRAFGFWNVVAFITDGLLLSAFILRMAGLWAYGEQANNLRFRSFQVLSFVAPFIWMKLITVFDGYKYIGTMQICVARMLQESGIFFALLSVLGIGFLQGLYALDAADGDSEEASAVIHVLVQALLQSPNYDKFSISPVGLVLYYLWNLVTAVILLNVLISLFSSAYSDVVDDAEAEHMAFFAGKTVAMIRAPDSFVYPAPFNLLEIFLIAPFELFVLSADSYAKLNRYVMSVIFFIPLAVIAVFETSTNKRSWVNNWLQSADASEQDTPTDRDPVVDGPDGAEGMQISKVSFAELVKRFPNTEESSEATILREIKDIQKRLGDLSRDLERL</sequence>
<name>A0ACB8ATK2_9AGAM</name>
<evidence type="ECO:0000313" key="1">
    <source>
        <dbReference type="EMBL" id="KAH7916291.1"/>
    </source>
</evidence>
<organism evidence="1 2">
    <name type="scientific">Hygrophoropsis aurantiaca</name>
    <dbReference type="NCBI Taxonomy" id="72124"/>
    <lineage>
        <taxon>Eukaryota</taxon>
        <taxon>Fungi</taxon>
        <taxon>Dikarya</taxon>
        <taxon>Basidiomycota</taxon>
        <taxon>Agaricomycotina</taxon>
        <taxon>Agaricomycetes</taxon>
        <taxon>Agaricomycetidae</taxon>
        <taxon>Boletales</taxon>
        <taxon>Coniophorineae</taxon>
        <taxon>Hygrophoropsidaceae</taxon>
        <taxon>Hygrophoropsis</taxon>
    </lineage>
</organism>
<gene>
    <name evidence="1" type="ORF">BJ138DRAFT_1140008</name>
</gene>
<evidence type="ECO:0000313" key="2">
    <source>
        <dbReference type="Proteomes" id="UP000790377"/>
    </source>
</evidence>
<reference evidence="1" key="1">
    <citation type="journal article" date="2021" name="New Phytol.">
        <title>Evolutionary innovations through gain and loss of genes in the ectomycorrhizal Boletales.</title>
        <authorList>
            <person name="Wu G."/>
            <person name="Miyauchi S."/>
            <person name="Morin E."/>
            <person name="Kuo A."/>
            <person name="Drula E."/>
            <person name="Varga T."/>
            <person name="Kohler A."/>
            <person name="Feng B."/>
            <person name="Cao Y."/>
            <person name="Lipzen A."/>
            <person name="Daum C."/>
            <person name="Hundley H."/>
            <person name="Pangilinan J."/>
            <person name="Johnson J."/>
            <person name="Barry K."/>
            <person name="LaButti K."/>
            <person name="Ng V."/>
            <person name="Ahrendt S."/>
            <person name="Min B."/>
            <person name="Choi I.G."/>
            <person name="Park H."/>
            <person name="Plett J.M."/>
            <person name="Magnuson J."/>
            <person name="Spatafora J.W."/>
            <person name="Nagy L.G."/>
            <person name="Henrissat B."/>
            <person name="Grigoriev I.V."/>
            <person name="Yang Z.L."/>
            <person name="Xu J."/>
            <person name="Martin F.M."/>
        </authorList>
    </citation>
    <scope>NUCLEOTIDE SEQUENCE</scope>
    <source>
        <strain evidence="1">ATCC 28755</strain>
    </source>
</reference>
<proteinExistence type="predicted"/>